<feature type="domain" description="FAD-binding FR-type" evidence="1">
    <location>
        <begin position="1"/>
        <end position="95"/>
    </location>
</feature>
<reference evidence="3" key="1">
    <citation type="journal article" date="2019" name="Int. J. Syst. Evol. Microbiol.">
        <title>The Global Catalogue of Microorganisms (GCM) 10K type strain sequencing project: providing services to taxonomists for standard genome sequencing and annotation.</title>
        <authorList>
            <consortium name="The Broad Institute Genomics Platform"/>
            <consortium name="The Broad Institute Genome Sequencing Center for Infectious Disease"/>
            <person name="Wu L."/>
            <person name="Ma J."/>
        </authorList>
    </citation>
    <scope>NUCLEOTIDE SEQUENCE [LARGE SCALE GENOMIC DNA]</scope>
    <source>
        <strain evidence="3">JCM 1405</strain>
    </source>
</reference>
<dbReference type="PROSITE" id="PS51384">
    <property type="entry name" value="FAD_FR"/>
    <property type="match status" value="1"/>
</dbReference>
<dbReference type="PANTHER" id="PTHR43513:SF3">
    <property type="entry name" value="DIHYDROOROTATE DEHYDROGENASE B (NAD(+)), ELECTRON TRANSFER SUBUNIT-RELATED"/>
    <property type="match status" value="1"/>
</dbReference>
<dbReference type="InterPro" id="IPR017938">
    <property type="entry name" value="Riboflavin_synthase-like_b-brl"/>
</dbReference>
<evidence type="ECO:0000313" key="2">
    <source>
        <dbReference type="EMBL" id="GAA0717647.1"/>
    </source>
</evidence>
<dbReference type="Pfam" id="PF00175">
    <property type="entry name" value="NAD_binding_1"/>
    <property type="match status" value="1"/>
</dbReference>
<name>A0ABP3TTR4_9CLOT</name>
<dbReference type="InterPro" id="IPR050353">
    <property type="entry name" value="PyrK_electron_transfer"/>
</dbReference>
<dbReference type="SUPFAM" id="SSF52343">
    <property type="entry name" value="Ferredoxin reductase-like, C-terminal NADP-linked domain"/>
    <property type="match status" value="1"/>
</dbReference>
<accession>A0ABP3TTR4</accession>
<keyword evidence="3" id="KW-1185">Reference proteome</keyword>
<dbReference type="Gene3D" id="3.40.50.80">
    <property type="entry name" value="Nucleotide-binding domain of ferredoxin-NADP reductase (FNR) module"/>
    <property type="match status" value="1"/>
</dbReference>
<dbReference type="InterPro" id="IPR019480">
    <property type="entry name" value="Dihydroorotate_DH_Fe-S-bd"/>
</dbReference>
<dbReference type="EMBL" id="BAAACF010000001">
    <property type="protein sequence ID" value="GAA0717647.1"/>
    <property type="molecule type" value="Genomic_DNA"/>
</dbReference>
<dbReference type="SUPFAM" id="SSF63380">
    <property type="entry name" value="Riboflavin synthase domain-like"/>
    <property type="match status" value="1"/>
</dbReference>
<gene>
    <name evidence="2" type="ORF">GCM10008905_03470</name>
</gene>
<evidence type="ECO:0000259" key="1">
    <source>
        <dbReference type="PROSITE" id="PS51384"/>
    </source>
</evidence>
<dbReference type="InterPro" id="IPR001433">
    <property type="entry name" value="OxRdtase_FAD/NAD-bd"/>
</dbReference>
<protein>
    <submittedName>
        <fullName evidence="2">Sulfide/dihydroorotate dehydrogenase-like FAD/NAD-binding protein</fullName>
    </submittedName>
</protein>
<dbReference type="InterPro" id="IPR017927">
    <property type="entry name" value="FAD-bd_FR_type"/>
</dbReference>
<sequence length="299" mass="33367">MYKILEKELLAPNIYKMVVHVPRVAKSAKPGQFIIVRVDEKSERIPLTICDYNKEKETVTIVFQTLGASTIKMSKLEEGESFKDFAGPLGNPSDFIYEDIEELKNKKIMFIAGGVGIAPIYPQVKWLNSKGIKVDVILGSKNKELLIMEEEIRREVGSLYIATDDGSSGFKGLVTDLLKDLIEKEEKKYDLVIAIGPMIMMKFVAKLTKEYNISTVVSLNTLMVDGTGMCGACRVTVGGETKFACVDGPEFDGHLVNFDEALRRQGMYKGEEAKRLLIQKEREEGHVCRIGLGGDEKND</sequence>
<dbReference type="PIRSF" id="PIRSF006816">
    <property type="entry name" value="Cyc3_hyd_g"/>
    <property type="match status" value="1"/>
</dbReference>
<dbReference type="Pfam" id="PF10418">
    <property type="entry name" value="DHODB_Fe-S_bind"/>
    <property type="match status" value="1"/>
</dbReference>
<dbReference type="Proteomes" id="UP001500339">
    <property type="component" value="Unassembled WGS sequence"/>
</dbReference>
<dbReference type="CDD" id="cd06219">
    <property type="entry name" value="DHOD_e_trans_like1"/>
    <property type="match status" value="1"/>
</dbReference>
<dbReference type="InterPro" id="IPR012165">
    <property type="entry name" value="Cyt_c3_hydrogenase_gsu"/>
</dbReference>
<dbReference type="Gene3D" id="2.40.30.10">
    <property type="entry name" value="Translation factors"/>
    <property type="match status" value="1"/>
</dbReference>
<evidence type="ECO:0000313" key="3">
    <source>
        <dbReference type="Proteomes" id="UP001500339"/>
    </source>
</evidence>
<comment type="caution">
    <text evidence="2">The sequence shown here is derived from an EMBL/GenBank/DDBJ whole genome shotgun (WGS) entry which is preliminary data.</text>
</comment>
<proteinExistence type="predicted"/>
<dbReference type="NCBIfam" id="NF004862">
    <property type="entry name" value="PRK06222.1"/>
    <property type="match status" value="1"/>
</dbReference>
<dbReference type="PANTHER" id="PTHR43513">
    <property type="entry name" value="DIHYDROOROTATE DEHYDROGENASE B (NAD(+)), ELECTRON TRANSFER SUBUNIT"/>
    <property type="match status" value="1"/>
</dbReference>
<dbReference type="RefSeq" id="WP_343765837.1">
    <property type="nucleotide sequence ID" value="NZ_BAAACF010000001.1"/>
</dbReference>
<dbReference type="InterPro" id="IPR039261">
    <property type="entry name" value="FNR_nucleotide-bd"/>
</dbReference>
<organism evidence="2 3">
    <name type="scientific">Clostridium malenominatum</name>
    <dbReference type="NCBI Taxonomy" id="1539"/>
    <lineage>
        <taxon>Bacteria</taxon>
        <taxon>Bacillati</taxon>
        <taxon>Bacillota</taxon>
        <taxon>Clostridia</taxon>
        <taxon>Eubacteriales</taxon>
        <taxon>Clostridiaceae</taxon>
        <taxon>Clostridium</taxon>
    </lineage>
</organism>